<dbReference type="Pfam" id="PF13812">
    <property type="entry name" value="PPR_3"/>
    <property type="match status" value="1"/>
</dbReference>
<dbReference type="InterPro" id="IPR053343">
    <property type="entry name" value="PSII_mRNA-binding_protein"/>
</dbReference>
<dbReference type="NCBIfam" id="TIGR00756">
    <property type="entry name" value="PPR"/>
    <property type="match status" value="5"/>
</dbReference>
<proteinExistence type="predicted"/>
<reference evidence="4" key="1">
    <citation type="submission" date="2021-01" db="UniProtKB">
        <authorList>
            <consortium name="EnsemblPlants"/>
        </authorList>
    </citation>
    <scope>IDENTIFICATION</scope>
</reference>
<evidence type="ECO:0000313" key="5">
    <source>
        <dbReference type="Proteomes" id="UP000594263"/>
    </source>
</evidence>
<dbReference type="Gramene" id="Kaladp0058s0321.1.v1.1">
    <property type="protein sequence ID" value="Kaladp0058s0321.1.v1.1.CDS.1"/>
    <property type="gene ID" value="Kaladp0058s0321.v1.1"/>
</dbReference>
<dbReference type="Pfam" id="PF17177">
    <property type="entry name" value="PPR_long"/>
    <property type="match status" value="1"/>
</dbReference>
<dbReference type="EnsemblPlants" id="Kaladp0058s0321.1.v1.1">
    <property type="protein sequence ID" value="Kaladp0058s0321.1.v1.1.CDS.1"/>
    <property type="gene ID" value="Kaladp0058s0321.v1.1"/>
</dbReference>
<feature type="repeat" description="PPR" evidence="2">
    <location>
        <begin position="410"/>
        <end position="444"/>
    </location>
</feature>
<feature type="domain" description="PROP1-like PPR" evidence="3">
    <location>
        <begin position="351"/>
        <end position="510"/>
    </location>
</feature>
<feature type="repeat" description="PPR" evidence="2">
    <location>
        <begin position="263"/>
        <end position="297"/>
    </location>
</feature>
<accession>A0A7N0UA75</accession>
<dbReference type="Proteomes" id="UP000594263">
    <property type="component" value="Unplaced"/>
</dbReference>
<evidence type="ECO:0000256" key="1">
    <source>
        <dbReference type="ARBA" id="ARBA00022737"/>
    </source>
</evidence>
<dbReference type="InterPro" id="IPR033443">
    <property type="entry name" value="PROP1-like_PPR_dom"/>
</dbReference>
<keyword evidence="5" id="KW-1185">Reference proteome</keyword>
<feature type="repeat" description="PPR" evidence="2">
    <location>
        <begin position="375"/>
        <end position="409"/>
    </location>
</feature>
<sequence>MSLHFAKDADDVEEVFKDKGELPLQVYSTMIKGFGIDDKFDAAMALMAWLKRKKEEDKGFVTPNLFTYNSLLGAVKQSRRYRMVEEIIDDMAQQGITPSIVTYNIIMAIWAEQGRVSEALGVIEDIREKGLWPSPVTYSTALIAYGQGEDGFGALKFYVDWRERYRRGEIGKDDDGEDWGKEFGKLEKLTIRVCIKVMRRWLLKPENLSTDVLKLFTEMDKAELHPIRPELERLAWACTRDEQHVVAKELYNRIRERYGADISLSVCNHVIWLLGKAKKWWAALEVFEELLDKGPKPNNLSNELIVSHFNVLLTAARKRGIWRWGVRLLNRMEEKGLKPGSREWNAVLIACSKASETSAAVQIFKRMVERGEKPTIVSYGALLSALEKGGLYDEALRVWDHMVKVGVVPNLHAYTIMASICVGQGKFNLVDSVIRDMIASGVQPTVVTYNAVISGCARKGWGSAAYEWFHRMKVHGIAPNEISYEMLIIGLTKDGKPRLAYELFLRAQAENLKLSVKAYDAVVESARASGSPLDLNALGPRPPDKVKITSPVLRKNLTQFCDLADVPKRSEPFDISEIYSPSRT</sequence>
<name>A0A7N0UA75_KALFE</name>
<dbReference type="Pfam" id="PF01535">
    <property type="entry name" value="PPR"/>
    <property type="match status" value="2"/>
</dbReference>
<dbReference type="PANTHER" id="PTHR47940">
    <property type="entry name" value="OS12G0283900 PROTEIN"/>
    <property type="match status" value="1"/>
</dbReference>
<dbReference type="OMA" id="LQVWKHM"/>
<feature type="repeat" description="PPR" evidence="2">
    <location>
        <begin position="445"/>
        <end position="479"/>
    </location>
</feature>
<evidence type="ECO:0000259" key="3">
    <source>
        <dbReference type="Pfam" id="PF17177"/>
    </source>
</evidence>
<dbReference type="InterPro" id="IPR002885">
    <property type="entry name" value="PPR_rpt"/>
</dbReference>
<protein>
    <recommendedName>
        <fullName evidence="3">PROP1-like PPR domain-containing protein</fullName>
    </recommendedName>
</protein>
<dbReference type="AlphaFoldDB" id="A0A7N0UA75"/>
<evidence type="ECO:0000256" key="2">
    <source>
        <dbReference type="PROSITE-ProRule" id="PRU00708"/>
    </source>
</evidence>
<feature type="repeat" description="PPR" evidence="2">
    <location>
        <begin position="64"/>
        <end position="98"/>
    </location>
</feature>
<feature type="repeat" description="PPR" evidence="2">
    <location>
        <begin position="99"/>
        <end position="133"/>
    </location>
</feature>
<feature type="repeat" description="PPR" evidence="2">
    <location>
        <begin position="340"/>
        <end position="374"/>
    </location>
</feature>
<evidence type="ECO:0000313" key="4">
    <source>
        <dbReference type="EnsemblPlants" id="Kaladp0058s0321.1.v1.1.CDS.1"/>
    </source>
</evidence>
<keyword evidence="1" id="KW-0677">Repeat</keyword>
<dbReference type="PROSITE" id="PS51375">
    <property type="entry name" value="PPR"/>
    <property type="match status" value="8"/>
</dbReference>
<organism evidence="4 5">
    <name type="scientific">Kalanchoe fedtschenkoi</name>
    <name type="common">Lavender scallops</name>
    <name type="synonym">South American air plant</name>
    <dbReference type="NCBI Taxonomy" id="63787"/>
    <lineage>
        <taxon>Eukaryota</taxon>
        <taxon>Viridiplantae</taxon>
        <taxon>Streptophyta</taxon>
        <taxon>Embryophyta</taxon>
        <taxon>Tracheophyta</taxon>
        <taxon>Spermatophyta</taxon>
        <taxon>Magnoliopsida</taxon>
        <taxon>eudicotyledons</taxon>
        <taxon>Gunneridae</taxon>
        <taxon>Pentapetalae</taxon>
        <taxon>Saxifragales</taxon>
        <taxon>Crassulaceae</taxon>
        <taxon>Kalanchoe</taxon>
    </lineage>
</organism>
<dbReference type="Gene3D" id="1.25.40.10">
    <property type="entry name" value="Tetratricopeptide repeat domain"/>
    <property type="match status" value="4"/>
</dbReference>
<dbReference type="PANTHER" id="PTHR47940:SF1">
    <property type="entry name" value="PROTEIN LOW PHOTOSYNTHETIC EFFICIENCY 1, CHLOROPLASTIC"/>
    <property type="match status" value="1"/>
</dbReference>
<dbReference type="InterPro" id="IPR011990">
    <property type="entry name" value="TPR-like_helical_dom_sf"/>
</dbReference>
<feature type="repeat" description="PPR" evidence="2">
    <location>
        <begin position="305"/>
        <end position="339"/>
    </location>
</feature>